<dbReference type="InterPro" id="IPR003609">
    <property type="entry name" value="Pan_app"/>
</dbReference>
<dbReference type="SMART" id="SM00223">
    <property type="entry name" value="APPLE"/>
    <property type="match status" value="2"/>
</dbReference>
<organism evidence="4">
    <name type="scientific">Aphanomyces stellatus</name>
    <dbReference type="NCBI Taxonomy" id="120398"/>
    <lineage>
        <taxon>Eukaryota</taxon>
        <taxon>Sar</taxon>
        <taxon>Stramenopiles</taxon>
        <taxon>Oomycota</taxon>
        <taxon>Saprolegniomycetes</taxon>
        <taxon>Saprolegniales</taxon>
        <taxon>Verrucalvaceae</taxon>
        <taxon>Aphanomyces</taxon>
    </lineage>
</organism>
<protein>
    <recommendedName>
        <fullName evidence="3">Apple domain-containing protein</fullName>
    </recommendedName>
</protein>
<reference evidence="4" key="1">
    <citation type="submission" date="2019-06" db="EMBL/GenBank/DDBJ databases">
        <title>Genomics analysis of Aphanomyces spp. identifies a new class of oomycete effector associated with host adaptation.</title>
        <authorList>
            <person name="Gaulin E."/>
        </authorList>
    </citation>
    <scope>NUCLEOTIDE SEQUENCE</scope>
    <source>
        <strain evidence="4">CBS 578.67</strain>
    </source>
</reference>
<dbReference type="Pfam" id="PF14295">
    <property type="entry name" value="PAN_4"/>
    <property type="match status" value="3"/>
</dbReference>
<dbReference type="AlphaFoldDB" id="A0A6A4YP43"/>
<accession>A0A6A4YP43</accession>
<keyword evidence="2" id="KW-1015">Disulfide bond</keyword>
<keyword evidence="1" id="KW-0677">Repeat</keyword>
<dbReference type="CDD" id="cd01100">
    <property type="entry name" value="APPLE_Factor_XI_like"/>
    <property type="match status" value="1"/>
</dbReference>
<dbReference type="PANTHER" id="PTHR33946">
    <property type="match status" value="1"/>
</dbReference>
<dbReference type="PROSITE" id="PS50948">
    <property type="entry name" value="PAN"/>
    <property type="match status" value="1"/>
</dbReference>
<dbReference type="GO" id="GO:0006508">
    <property type="term" value="P:proteolysis"/>
    <property type="evidence" value="ECO:0007669"/>
    <property type="project" value="InterPro"/>
</dbReference>
<feature type="domain" description="Apple" evidence="3">
    <location>
        <begin position="9"/>
        <end position="83"/>
    </location>
</feature>
<feature type="non-terminal residue" evidence="4">
    <location>
        <position position="1"/>
    </location>
</feature>
<dbReference type="GO" id="GO:0005576">
    <property type="term" value="C:extracellular region"/>
    <property type="evidence" value="ECO:0007669"/>
    <property type="project" value="InterPro"/>
</dbReference>
<gene>
    <name evidence="4" type="ORF">As57867_012220</name>
</gene>
<sequence length="224" mass="22833">VTSARVLKCALESNLNIVGNDVGSQPAADARDCCAICRSTLGCGAYTWTNFNGGTCWLKSAKAAVEPYAGAVTGVVGYNPAQCGAAEVNVNYVGNDLRSLPGSTPSQCCALAQTTPGAGAYTWTNFNNGTCWIKSARTQVGNTNGAISAVVTPKCGGLQQNTNILKNDLTTVPAPVAEDCCGLCRGTCKAYTFLPSARGPGTCYLKTAGTPTSIQSGVASAALN</sequence>
<dbReference type="EMBL" id="VJMH01005348">
    <property type="protein sequence ID" value="KAF0696991.1"/>
    <property type="molecule type" value="Genomic_DNA"/>
</dbReference>
<evidence type="ECO:0000259" key="3">
    <source>
        <dbReference type="PROSITE" id="PS50948"/>
    </source>
</evidence>
<dbReference type="OrthoDB" id="78172at2759"/>
<comment type="caution">
    <text evidence="4">The sequence shown here is derived from an EMBL/GenBank/DDBJ whole genome shotgun (WGS) entry which is preliminary data.</text>
</comment>
<dbReference type="InterPro" id="IPR000177">
    <property type="entry name" value="Apple"/>
</dbReference>
<evidence type="ECO:0000313" key="4">
    <source>
        <dbReference type="EMBL" id="KAF0696991.1"/>
    </source>
</evidence>
<evidence type="ECO:0000256" key="1">
    <source>
        <dbReference type="ARBA" id="ARBA00022737"/>
    </source>
</evidence>
<evidence type="ECO:0000256" key="2">
    <source>
        <dbReference type="ARBA" id="ARBA00023157"/>
    </source>
</evidence>
<proteinExistence type="predicted"/>
<dbReference type="Gene3D" id="3.50.4.10">
    <property type="entry name" value="Hepatocyte Growth Factor"/>
    <property type="match status" value="3"/>
</dbReference>
<name>A0A6A4YP43_9STRA</name>
<dbReference type="PANTHER" id="PTHR33946:SF4">
    <property type="entry name" value="COAGULATION FACTOR XI"/>
    <property type="match status" value="1"/>
</dbReference>